<keyword evidence="3" id="KW-0255">Endonuclease</keyword>
<dbReference type="EMBL" id="JAERSE020000001">
    <property type="protein sequence ID" value="MCA6066568.1"/>
    <property type="molecule type" value="Genomic_DNA"/>
</dbReference>
<dbReference type="Proteomes" id="UP000618240">
    <property type="component" value="Unassembled WGS sequence"/>
</dbReference>
<proteinExistence type="predicted"/>
<sequence length="606" mass="71722">MEIDAQVKSISKLKDYFFIVPDYQREYVWKPEDQVEQFLIDIDNEYDEDVTKQKGYFIGSIIIVANKEKFDVIDGQQRLTTIILTLCAFRDLLQEVDLDRKQEQYLKNIEELLSDFDMDSDETQMRLELQYEESKGYLESLISKTDFTDLKSPSIIKMEQAYYKIKNHLETYLNDSVEAITNYAKYFLTKIELVLIESENLSSALKIFETINQRGAGLNAMDLVKNLLFSKAKPADFNHIKDIWKDIVHNLQKCKEDNTPLRFLRYFLMSRYYDGILREDDIYKWFLSERGRNDTKYETQPLIFAKELKKMSKRYSDLVIATELVKDGGEYPNITNIGFINKYKSRQHLILLMALNERATTDVIEYLGKQIESFFFYSVSLGIQAKNNENQFTRWAIKLRNKNTIDEVAEVIEQNMVPYIKERLGEFLVKFPTLTHYHYSPLYRERYVLGMIENTILSKSNFPIKGKDYLYNLQIEHILPQTPKNDVLTEEFESKHDYSNYVYRLGNVTLIESTINQAVNNFNDLSNDWFEKKQNEYKNSGIISTQLLDDEFQIGANTAVNRFKSDYGFEFKKWDKESINQRQEKLLNLVFETWKFNNKPINLNDQ</sequence>
<feature type="domain" description="GmrSD restriction endonucleases N-terminal" evidence="1">
    <location>
        <begin position="14"/>
        <end position="229"/>
    </location>
</feature>
<gene>
    <name evidence="3" type="ORF">JI747_005210</name>
</gene>
<accession>A0ABS7ZXW7</accession>
<keyword evidence="3" id="KW-0378">Hydrolase</keyword>
<dbReference type="GO" id="GO:0004519">
    <property type="term" value="F:endonuclease activity"/>
    <property type="evidence" value="ECO:0007669"/>
    <property type="project" value="UniProtKB-KW"/>
</dbReference>
<dbReference type="PANTHER" id="PTHR35149:SF2">
    <property type="entry name" value="DUF262 DOMAIN-CONTAINING PROTEIN"/>
    <property type="match status" value="1"/>
</dbReference>
<dbReference type="InterPro" id="IPR011089">
    <property type="entry name" value="GmrSD_C"/>
</dbReference>
<comment type="caution">
    <text evidence="3">The sequence shown here is derived from an EMBL/GenBank/DDBJ whole genome shotgun (WGS) entry which is preliminary data.</text>
</comment>
<dbReference type="RefSeq" id="WP_225686754.1">
    <property type="nucleotide sequence ID" value="NZ_JAERSE020000001.1"/>
</dbReference>
<protein>
    <submittedName>
        <fullName evidence="3">DUF262 domain-containing HNH endonuclease family protein</fullName>
    </submittedName>
</protein>
<dbReference type="Pfam" id="PF07510">
    <property type="entry name" value="GmrSD_C"/>
    <property type="match status" value="1"/>
</dbReference>
<keyword evidence="4" id="KW-1185">Reference proteome</keyword>
<evidence type="ECO:0000313" key="4">
    <source>
        <dbReference type="Proteomes" id="UP000618240"/>
    </source>
</evidence>
<dbReference type="InterPro" id="IPR004919">
    <property type="entry name" value="GmrSD_N"/>
</dbReference>
<feature type="domain" description="GmrSD restriction endonucleases C-terminal" evidence="2">
    <location>
        <begin position="444"/>
        <end position="588"/>
    </location>
</feature>
<reference evidence="3 4" key="1">
    <citation type="submission" date="2021-09" db="EMBL/GenBank/DDBJ databases">
        <title>Genome sequencing and assembly of Chryseobacterium sp. RG1.</title>
        <authorList>
            <person name="Chhetri G."/>
        </authorList>
    </citation>
    <scope>NUCLEOTIDE SEQUENCE [LARGE SCALE GENOMIC DNA]</scope>
    <source>
        <strain evidence="3 4">RG1</strain>
    </source>
</reference>
<evidence type="ECO:0000259" key="1">
    <source>
        <dbReference type="Pfam" id="PF03235"/>
    </source>
</evidence>
<evidence type="ECO:0000259" key="2">
    <source>
        <dbReference type="Pfam" id="PF07510"/>
    </source>
</evidence>
<evidence type="ECO:0000313" key="3">
    <source>
        <dbReference type="EMBL" id="MCA6066568.1"/>
    </source>
</evidence>
<dbReference type="PANTHER" id="PTHR35149">
    <property type="entry name" value="SLL5132 PROTEIN"/>
    <property type="match status" value="1"/>
</dbReference>
<organism evidence="3 4">
    <name type="scientific">Chryseobacterium tagetis</name>
    <dbReference type="NCBI Taxonomy" id="2801334"/>
    <lineage>
        <taxon>Bacteria</taxon>
        <taxon>Pseudomonadati</taxon>
        <taxon>Bacteroidota</taxon>
        <taxon>Flavobacteriia</taxon>
        <taxon>Flavobacteriales</taxon>
        <taxon>Weeksellaceae</taxon>
        <taxon>Chryseobacterium group</taxon>
        <taxon>Chryseobacterium</taxon>
    </lineage>
</organism>
<dbReference type="Pfam" id="PF03235">
    <property type="entry name" value="GmrSD_N"/>
    <property type="match status" value="1"/>
</dbReference>
<name>A0ABS7ZXW7_9FLAO</name>
<keyword evidence="3" id="KW-0540">Nuclease</keyword>